<evidence type="ECO:0000256" key="1">
    <source>
        <dbReference type="SAM" id="MobiDB-lite"/>
    </source>
</evidence>
<organism evidence="2 3">
    <name type="scientific">Aldrovandia affinis</name>
    <dbReference type="NCBI Taxonomy" id="143900"/>
    <lineage>
        <taxon>Eukaryota</taxon>
        <taxon>Metazoa</taxon>
        <taxon>Chordata</taxon>
        <taxon>Craniata</taxon>
        <taxon>Vertebrata</taxon>
        <taxon>Euteleostomi</taxon>
        <taxon>Actinopterygii</taxon>
        <taxon>Neopterygii</taxon>
        <taxon>Teleostei</taxon>
        <taxon>Notacanthiformes</taxon>
        <taxon>Halosauridae</taxon>
        <taxon>Aldrovandia</taxon>
    </lineage>
</organism>
<evidence type="ECO:0000313" key="3">
    <source>
        <dbReference type="Proteomes" id="UP001221898"/>
    </source>
</evidence>
<feature type="region of interest" description="Disordered" evidence="1">
    <location>
        <begin position="1"/>
        <end position="41"/>
    </location>
</feature>
<dbReference type="EMBL" id="JAINUG010000020">
    <property type="protein sequence ID" value="KAJ8412167.1"/>
    <property type="molecule type" value="Genomic_DNA"/>
</dbReference>
<gene>
    <name evidence="2" type="ORF">AAFF_G00144340</name>
</gene>
<dbReference type="Proteomes" id="UP001221898">
    <property type="component" value="Unassembled WGS sequence"/>
</dbReference>
<proteinExistence type="predicted"/>
<sequence length="82" mass="9265">MRQVPEPPERERVREGEKSSLPPSLPKLHLKPDSGNMSLGRRKTFTTQTTLNNMENFIKALCTCDVTVMSSNDSFESCTIHL</sequence>
<accession>A0AAD7WWW1</accession>
<dbReference type="AlphaFoldDB" id="A0AAD7WWW1"/>
<feature type="compositionally biased region" description="Basic and acidic residues" evidence="1">
    <location>
        <begin position="7"/>
        <end position="18"/>
    </location>
</feature>
<keyword evidence="3" id="KW-1185">Reference proteome</keyword>
<name>A0AAD7WWW1_9TELE</name>
<evidence type="ECO:0000313" key="2">
    <source>
        <dbReference type="EMBL" id="KAJ8412167.1"/>
    </source>
</evidence>
<reference evidence="2" key="1">
    <citation type="journal article" date="2023" name="Science">
        <title>Genome structures resolve the early diversification of teleost fishes.</title>
        <authorList>
            <person name="Parey E."/>
            <person name="Louis A."/>
            <person name="Montfort J."/>
            <person name="Bouchez O."/>
            <person name="Roques C."/>
            <person name="Iampietro C."/>
            <person name="Lluch J."/>
            <person name="Castinel A."/>
            <person name="Donnadieu C."/>
            <person name="Desvignes T."/>
            <person name="Floi Bucao C."/>
            <person name="Jouanno E."/>
            <person name="Wen M."/>
            <person name="Mejri S."/>
            <person name="Dirks R."/>
            <person name="Jansen H."/>
            <person name="Henkel C."/>
            <person name="Chen W.J."/>
            <person name="Zahm M."/>
            <person name="Cabau C."/>
            <person name="Klopp C."/>
            <person name="Thompson A.W."/>
            <person name="Robinson-Rechavi M."/>
            <person name="Braasch I."/>
            <person name="Lecointre G."/>
            <person name="Bobe J."/>
            <person name="Postlethwait J.H."/>
            <person name="Berthelot C."/>
            <person name="Roest Crollius H."/>
            <person name="Guiguen Y."/>
        </authorList>
    </citation>
    <scope>NUCLEOTIDE SEQUENCE</scope>
    <source>
        <strain evidence="2">NC1722</strain>
    </source>
</reference>
<comment type="caution">
    <text evidence="2">The sequence shown here is derived from an EMBL/GenBank/DDBJ whole genome shotgun (WGS) entry which is preliminary data.</text>
</comment>
<protein>
    <submittedName>
        <fullName evidence="2">Uncharacterized protein</fullName>
    </submittedName>
</protein>